<evidence type="ECO:0000313" key="1">
    <source>
        <dbReference type="EMBL" id="GFY54292.1"/>
    </source>
</evidence>
<dbReference type="AlphaFoldDB" id="A0A8X7CPU0"/>
<dbReference type="Proteomes" id="UP000886998">
    <property type="component" value="Unassembled WGS sequence"/>
</dbReference>
<comment type="caution">
    <text evidence="2">The sequence shown here is derived from an EMBL/GenBank/DDBJ whole genome shotgun (WGS) entry which is preliminary data.</text>
</comment>
<accession>A0A8X7CPU0</accession>
<sequence>MRNSRLRPVIDYGTKLLVTASDSAFSKLDIVQNKALRLTTGAAISTSIAAMQLHTEISGTSERRHYSTLFLGERLF</sequence>
<gene>
    <name evidence="1" type="ORF">TNIN_219931</name>
    <name evidence="2" type="ORF">TNIN_301461</name>
</gene>
<reference evidence="2" key="1">
    <citation type="submission" date="2020-08" db="EMBL/GenBank/DDBJ databases">
        <title>Multicomponent nature underlies the extraordinary mechanical properties of spider dragline silk.</title>
        <authorList>
            <person name="Kono N."/>
            <person name="Nakamura H."/>
            <person name="Mori M."/>
            <person name="Yoshida Y."/>
            <person name="Ohtoshi R."/>
            <person name="Malay A.D."/>
            <person name="Moran D.A.P."/>
            <person name="Tomita M."/>
            <person name="Numata K."/>
            <person name="Arakawa K."/>
        </authorList>
    </citation>
    <scope>NUCLEOTIDE SEQUENCE</scope>
</reference>
<keyword evidence="3" id="KW-1185">Reference proteome</keyword>
<organism evidence="2 3">
    <name type="scientific">Trichonephila inaurata madagascariensis</name>
    <dbReference type="NCBI Taxonomy" id="2747483"/>
    <lineage>
        <taxon>Eukaryota</taxon>
        <taxon>Metazoa</taxon>
        <taxon>Ecdysozoa</taxon>
        <taxon>Arthropoda</taxon>
        <taxon>Chelicerata</taxon>
        <taxon>Arachnida</taxon>
        <taxon>Araneae</taxon>
        <taxon>Araneomorphae</taxon>
        <taxon>Entelegynae</taxon>
        <taxon>Araneoidea</taxon>
        <taxon>Nephilidae</taxon>
        <taxon>Trichonephila</taxon>
        <taxon>Trichonephila inaurata</taxon>
    </lineage>
</organism>
<protein>
    <submittedName>
        <fullName evidence="2">Uncharacterized protein LOC103524116</fullName>
    </submittedName>
</protein>
<dbReference type="EMBL" id="BMAV01009817">
    <property type="protein sequence ID" value="GFY54292.1"/>
    <property type="molecule type" value="Genomic_DNA"/>
</dbReference>
<dbReference type="EMBL" id="BMAV01021864">
    <property type="protein sequence ID" value="GFY76368.1"/>
    <property type="molecule type" value="Genomic_DNA"/>
</dbReference>
<evidence type="ECO:0000313" key="3">
    <source>
        <dbReference type="Proteomes" id="UP000886998"/>
    </source>
</evidence>
<proteinExistence type="predicted"/>
<evidence type="ECO:0000313" key="2">
    <source>
        <dbReference type="EMBL" id="GFY76368.1"/>
    </source>
</evidence>
<name>A0A8X7CPU0_9ARAC</name>